<comment type="caution">
    <text evidence="2">The sequence shown here is derived from an EMBL/GenBank/DDBJ whole genome shotgun (WGS) entry which is preliminary data.</text>
</comment>
<dbReference type="Proteomes" id="UP000606786">
    <property type="component" value="Unassembled WGS sequence"/>
</dbReference>
<feature type="non-terminal residue" evidence="2">
    <location>
        <position position="74"/>
    </location>
</feature>
<organism evidence="2 3">
    <name type="scientific">Ceratitis capitata</name>
    <name type="common">Mediterranean fruit fly</name>
    <name type="synonym">Tephritis capitata</name>
    <dbReference type="NCBI Taxonomy" id="7213"/>
    <lineage>
        <taxon>Eukaryota</taxon>
        <taxon>Metazoa</taxon>
        <taxon>Ecdysozoa</taxon>
        <taxon>Arthropoda</taxon>
        <taxon>Hexapoda</taxon>
        <taxon>Insecta</taxon>
        <taxon>Pterygota</taxon>
        <taxon>Neoptera</taxon>
        <taxon>Endopterygota</taxon>
        <taxon>Diptera</taxon>
        <taxon>Brachycera</taxon>
        <taxon>Muscomorpha</taxon>
        <taxon>Tephritoidea</taxon>
        <taxon>Tephritidae</taxon>
        <taxon>Ceratitis</taxon>
        <taxon>Ceratitis</taxon>
    </lineage>
</organism>
<evidence type="ECO:0000256" key="1">
    <source>
        <dbReference type="SAM" id="MobiDB-lite"/>
    </source>
</evidence>
<reference evidence="2" key="1">
    <citation type="submission" date="2020-11" db="EMBL/GenBank/DDBJ databases">
        <authorList>
            <person name="Whitehead M."/>
        </authorList>
    </citation>
    <scope>NUCLEOTIDE SEQUENCE</scope>
    <source>
        <strain evidence="2">EGII</strain>
    </source>
</reference>
<evidence type="ECO:0000313" key="3">
    <source>
        <dbReference type="Proteomes" id="UP000606786"/>
    </source>
</evidence>
<dbReference type="EMBL" id="CAJHJT010000023">
    <property type="protein sequence ID" value="CAD7001611.1"/>
    <property type="molecule type" value="Genomic_DNA"/>
</dbReference>
<gene>
    <name evidence="2" type="ORF">CCAP1982_LOCUS10105</name>
</gene>
<feature type="region of interest" description="Disordered" evidence="1">
    <location>
        <begin position="22"/>
        <end position="42"/>
    </location>
</feature>
<evidence type="ECO:0000313" key="2">
    <source>
        <dbReference type="EMBL" id="CAD7001611.1"/>
    </source>
</evidence>
<dbReference type="AlphaFoldDB" id="A0A811USC2"/>
<keyword evidence="3" id="KW-1185">Reference proteome</keyword>
<protein>
    <submittedName>
        <fullName evidence="2">(Mediterranean fruit fly) hypothetical protein</fullName>
    </submittedName>
</protein>
<sequence>MFQAMQKRIDTFKSSLKVAHQKIKEHESAKESQSAKAHSIANASIHGSAHEAVLTSSSLPMSNFLSPIVTSQTN</sequence>
<accession>A0A811USC2</accession>
<name>A0A811USC2_CERCA</name>
<proteinExistence type="predicted"/>